<name>A0ABN7BFQ8_9HEMI</name>
<evidence type="ECO:0000256" key="3">
    <source>
        <dbReference type="RuleBase" id="RU367040"/>
    </source>
</evidence>
<evidence type="ECO:0000256" key="2">
    <source>
        <dbReference type="ARBA" id="ARBA00022490"/>
    </source>
</evidence>
<dbReference type="PANTHER" id="PTHR19960">
    <property type="entry name" value="TEKTIN"/>
    <property type="match status" value="1"/>
</dbReference>
<sequence>MLQQLQPWSVPGPPAIMDRMSGSDVMSKIPNYYQTPRLHPSRSHMGYENMALTPLPEPRQLMDATIVPYGATSEPLRFPNIVSGFDKNPSHAARAALYTRYTPYEWSQAALCNFNEADTSRNIAERLRSDAVRIMRMTDEKTQQAQRDSSRRLGERLTDTTFWANELATEQEKMQTEQNLLADTRRAVEKAIQDCEPPAHISQECLYHREHRIGIDLVHDQPEISLLKEVENLRQCQRRLIDMKQRVLDQTRVNRSCQHELETDTRSKHSALAIDNVCHQLNDHSRGINYYGGIEKYDCTITVPETWAENSNRICLKSKSERSKSSQLRNECDQVMNACANEIWNHWNDTNSALSRRASETMEAKNRIQMNLHKVQQEIFDVEKNMEMIKKAIMDKSNPMKVAQTRLEARSHRRDVELCRDDAHNRLIQEVGEISESVEVLHRKLQDAEALHQQLLMSRSTLEKDLQIKVNSLFIDREKCLGMRRSFPITATVKY</sequence>
<keyword evidence="3" id="KW-0969">Cilium</keyword>
<dbReference type="EMBL" id="AP028923">
    <property type="protein sequence ID" value="BET03206.1"/>
    <property type="molecule type" value="Genomic_DNA"/>
</dbReference>
<proteinExistence type="inferred from homology"/>
<dbReference type="Proteomes" id="UP001307889">
    <property type="component" value="Chromosome 15"/>
</dbReference>
<reference evidence="5 6" key="1">
    <citation type="submission" date="2023-09" db="EMBL/GenBank/DDBJ databases">
        <title>Nesidiocoris tenuis whole genome shotgun sequence.</title>
        <authorList>
            <person name="Shibata T."/>
            <person name="Shimoda M."/>
            <person name="Kobayashi T."/>
            <person name="Uehara T."/>
        </authorList>
    </citation>
    <scope>NUCLEOTIDE SEQUENCE [LARGE SCALE GENOMIC DNA]</scope>
    <source>
        <strain evidence="5 6">Japan</strain>
    </source>
</reference>
<dbReference type="PRINTS" id="PR00511">
    <property type="entry name" value="TEKTIN"/>
</dbReference>
<protein>
    <recommendedName>
        <fullName evidence="3">Tektin</fullName>
    </recommendedName>
</protein>
<dbReference type="InterPro" id="IPR048256">
    <property type="entry name" value="Tektin-like"/>
</dbReference>
<accession>A0ABN7BFQ8</accession>
<evidence type="ECO:0000256" key="1">
    <source>
        <dbReference type="ARBA" id="ARBA00007209"/>
    </source>
</evidence>
<keyword evidence="3" id="KW-0966">Cell projection</keyword>
<evidence type="ECO:0000313" key="6">
    <source>
        <dbReference type="Proteomes" id="UP001307889"/>
    </source>
</evidence>
<gene>
    <name evidence="5" type="ORF">NTJ_16024</name>
</gene>
<keyword evidence="6" id="KW-1185">Reference proteome</keyword>
<dbReference type="Pfam" id="PF03148">
    <property type="entry name" value="Tektin"/>
    <property type="match status" value="1"/>
</dbReference>
<evidence type="ECO:0000313" key="5">
    <source>
        <dbReference type="EMBL" id="BET03206.1"/>
    </source>
</evidence>
<dbReference type="PANTHER" id="PTHR19960:SF11">
    <property type="entry name" value="TEKTIN"/>
    <property type="match status" value="1"/>
</dbReference>
<comment type="similarity">
    <text evidence="1 3">Belongs to the tektin family.</text>
</comment>
<keyword evidence="4" id="KW-0175">Coiled coil</keyword>
<feature type="coiled-coil region" evidence="4">
    <location>
        <begin position="167"/>
        <end position="194"/>
    </location>
</feature>
<comment type="subcellular location">
    <subcellularLocation>
        <location evidence="3">Cytoplasm</location>
        <location evidence="3">Cytoskeleton</location>
        <location evidence="3">Cilium axoneme</location>
    </subcellularLocation>
</comment>
<keyword evidence="2" id="KW-0963">Cytoplasm</keyword>
<evidence type="ECO:0000256" key="4">
    <source>
        <dbReference type="SAM" id="Coils"/>
    </source>
</evidence>
<organism evidence="5 6">
    <name type="scientific">Nesidiocoris tenuis</name>
    <dbReference type="NCBI Taxonomy" id="355587"/>
    <lineage>
        <taxon>Eukaryota</taxon>
        <taxon>Metazoa</taxon>
        <taxon>Ecdysozoa</taxon>
        <taxon>Arthropoda</taxon>
        <taxon>Hexapoda</taxon>
        <taxon>Insecta</taxon>
        <taxon>Pterygota</taxon>
        <taxon>Neoptera</taxon>
        <taxon>Paraneoptera</taxon>
        <taxon>Hemiptera</taxon>
        <taxon>Heteroptera</taxon>
        <taxon>Panheteroptera</taxon>
        <taxon>Cimicomorpha</taxon>
        <taxon>Miridae</taxon>
        <taxon>Dicyphina</taxon>
        <taxon>Nesidiocoris</taxon>
    </lineage>
</organism>
<keyword evidence="3" id="KW-0282">Flagellum</keyword>
<dbReference type="InterPro" id="IPR000435">
    <property type="entry name" value="Tektins"/>
</dbReference>